<evidence type="ECO:0000259" key="1">
    <source>
        <dbReference type="PROSITE" id="PS50921"/>
    </source>
</evidence>
<dbReference type="RefSeq" id="WP_167225969.1">
    <property type="nucleotide sequence ID" value="NZ_JAAQPH010000011.1"/>
</dbReference>
<dbReference type="PIRSF" id="PIRSF036382">
    <property type="entry name" value="RR_antiterm"/>
    <property type="match status" value="1"/>
</dbReference>
<dbReference type="EMBL" id="JAAQPH010000011">
    <property type="protein sequence ID" value="NIA69891.1"/>
    <property type="molecule type" value="Genomic_DNA"/>
</dbReference>
<dbReference type="InterPro" id="IPR008327">
    <property type="entry name" value="Sig_transdc_resp-reg_antiterm"/>
</dbReference>
<dbReference type="SUPFAM" id="SSF52172">
    <property type="entry name" value="CheY-like"/>
    <property type="match status" value="1"/>
</dbReference>
<dbReference type="Pfam" id="PF03861">
    <property type="entry name" value="ANTAR"/>
    <property type="match status" value="1"/>
</dbReference>
<dbReference type="GO" id="GO:0003723">
    <property type="term" value="F:RNA binding"/>
    <property type="evidence" value="ECO:0007669"/>
    <property type="project" value="InterPro"/>
</dbReference>
<dbReference type="InterPro" id="IPR049021">
    <property type="entry name" value="AmiR_N"/>
</dbReference>
<organism evidence="2 3">
    <name type="scientific">Pelagibius litoralis</name>
    <dbReference type="NCBI Taxonomy" id="374515"/>
    <lineage>
        <taxon>Bacteria</taxon>
        <taxon>Pseudomonadati</taxon>
        <taxon>Pseudomonadota</taxon>
        <taxon>Alphaproteobacteria</taxon>
        <taxon>Rhodospirillales</taxon>
        <taxon>Rhodovibrionaceae</taxon>
        <taxon>Pelagibius</taxon>
    </lineage>
</organism>
<name>A0A967EYR4_9PROT</name>
<dbReference type="AlphaFoldDB" id="A0A967EYR4"/>
<dbReference type="PROSITE" id="PS50921">
    <property type="entry name" value="ANTAR"/>
    <property type="match status" value="1"/>
</dbReference>
<dbReference type="Gene3D" id="1.10.10.10">
    <property type="entry name" value="Winged helix-like DNA-binding domain superfamily/Winged helix DNA-binding domain"/>
    <property type="match status" value="1"/>
</dbReference>
<gene>
    <name evidence="2" type="ORF">HBA54_14900</name>
</gene>
<accession>A0A967EYR4</accession>
<dbReference type="InterPro" id="IPR011006">
    <property type="entry name" value="CheY-like_superfamily"/>
</dbReference>
<keyword evidence="3" id="KW-1185">Reference proteome</keyword>
<evidence type="ECO:0000313" key="3">
    <source>
        <dbReference type="Proteomes" id="UP000761264"/>
    </source>
</evidence>
<dbReference type="Pfam" id="PF21332">
    <property type="entry name" value="AmiR_N"/>
    <property type="match status" value="1"/>
</dbReference>
<comment type="caution">
    <text evidence="2">The sequence shown here is derived from an EMBL/GenBank/DDBJ whole genome shotgun (WGS) entry which is preliminary data.</text>
</comment>
<sequence length="218" mass="24610">MNTPDQSATVMRRRAGGGQIRKRSTTDSGVYGGLTDLDIAVITKRDEEGERLIRGLQSLRSRVNHVWPVPEQIPVENDVVFCDLIDDLPRRLPWIPGEPGAALVILVHGNLPVDFKLLHSCAPHAVLTLPATIQAVQCNLMIAREHFMYERRLRRRIEKLDENLRTMRSVERAKTILMHSKSLSEDEAYHHLRRLAMEKRTTIGAVATAVVDSQELLG</sequence>
<proteinExistence type="predicted"/>
<dbReference type="InterPro" id="IPR036388">
    <property type="entry name" value="WH-like_DNA-bd_sf"/>
</dbReference>
<evidence type="ECO:0000313" key="2">
    <source>
        <dbReference type="EMBL" id="NIA69891.1"/>
    </source>
</evidence>
<dbReference type="Proteomes" id="UP000761264">
    <property type="component" value="Unassembled WGS sequence"/>
</dbReference>
<feature type="domain" description="ANTAR" evidence="1">
    <location>
        <begin position="150"/>
        <end position="211"/>
    </location>
</feature>
<reference evidence="2" key="1">
    <citation type="submission" date="2020-03" db="EMBL/GenBank/DDBJ databases">
        <title>Genome of Pelagibius litoralis DSM 21314T.</title>
        <authorList>
            <person name="Wang G."/>
        </authorList>
    </citation>
    <scope>NUCLEOTIDE SEQUENCE</scope>
    <source>
        <strain evidence="2">DSM 21314</strain>
    </source>
</reference>
<protein>
    <submittedName>
        <fullName evidence="2">ANTAR domain-containing protein</fullName>
    </submittedName>
</protein>
<dbReference type="Gene3D" id="3.40.50.2300">
    <property type="match status" value="1"/>
</dbReference>
<dbReference type="SMART" id="SM01012">
    <property type="entry name" value="ANTAR"/>
    <property type="match status" value="1"/>
</dbReference>
<dbReference type="InterPro" id="IPR005561">
    <property type="entry name" value="ANTAR"/>
</dbReference>